<dbReference type="PANTHER" id="PTHR20959">
    <property type="entry name" value="TRANSPORT AND GOLGI ORGANIZATION PROTEIN 6 FAMILY MEMBER"/>
    <property type="match status" value="1"/>
</dbReference>
<evidence type="ECO:0000313" key="3">
    <source>
        <dbReference type="EMBL" id="KAF1834215.1"/>
    </source>
</evidence>
<evidence type="ECO:0000259" key="2">
    <source>
        <dbReference type="Pfam" id="PF10363"/>
    </source>
</evidence>
<keyword evidence="4" id="KW-1185">Reference proteome</keyword>
<sequence length="914" mass="98985">MGAVEEAIDAAANFIGPFVDKDRKYSGNVSTSTLVDEALSHLQKINSADLAADPNAPYDASLAGVVYGLLDLIATLAIIPPLSPGVAFSQRPRSVLTAAIFTPDHNLDLLATVIEGVLPILKQKNGPGVQPLLSQRMLPDIFSALAELSYSPASTEEARSKFTQIYTNLMEDTPTSRLLPILTTYLQQPLPAWFKPVVSTELSKIPLRQQGIRHTVEFLSLSYLSKNSHVPMDASGPQSQIPIPLEAITQASKLLSLPPSGFSLHEWVSALSPELWDMLDSKSGKELARAGGHIIAGGFLSKKTTGAPGTAGWETFAAPLLRSIYPKDVKGASFRENGTLVPEKDFKLSLRRLDAIVTSYSHAGLLRRLISPVLLPLWALFNYAKARPSLDKEWSALPSSILSRYMEIACDAKQIDCITTKLFWDGDTAWTLGPGSEGGVEIRHRSGEKSGGMDSIFAQISGLDTRVKLLVSLLRDAKISDDVAGSVFLAATKAWLVPAKSNKTSLMDDDSIGDPLSALTNAKLAEALAQIFQENFARSPQHIVELMAQLIHNFVGEQKARAEKAEAGLSTRAMLGKIVQKSEGEAVDEEGDSEDEDLVSFALSILNTLVGSPDFKQTPATTQTLQALIPSLSHIAHPPPTQSTSPLLSNAATTLIHQIAPPIPTPSPNPTAKPPPDPLAPHRATLKTCLTDLHSPSPPNRTWAVHKLHTLLKSPSTFPIIDIPSLTHTLLSAALSDPESYVHLAAIPVLVDLAIRAPSPVLAILLHAFLDTDERSLKTANTHTQHGTEEQILTQALDFRLRIGEVLNNYILSPSSSSSTPIPPTHLQKIIQACLSLASRRGGSRTQTQHLRNTLTATRAQKQKDAEQAWGGCVPDLFLEPGDDGAEFEALRRVVEGGWGGKVWMRRCRWWFLF</sequence>
<dbReference type="InterPro" id="IPR039600">
    <property type="entry name" value="TANGO6/Rtp1"/>
</dbReference>
<protein>
    <recommendedName>
        <fullName evidence="2">RNA polymerase II assembly factor Rtp1 C-terminal domain-containing protein</fullName>
    </recommendedName>
</protein>
<gene>
    <name evidence="3" type="ORF">BDW02DRAFT_344277</name>
</gene>
<accession>A0A6A5K8T8</accession>
<dbReference type="PANTHER" id="PTHR20959:SF1">
    <property type="entry name" value="TRANSPORT AND GOLGI ORGANIZATION PROTEIN 6 HOMOLOG"/>
    <property type="match status" value="1"/>
</dbReference>
<dbReference type="GO" id="GO:0009306">
    <property type="term" value="P:protein secretion"/>
    <property type="evidence" value="ECO:0007669"/>
    <property type="project" value="TreeGrafter"/>
</dbReference>
<dbReference type="SUPFAM" id="SSF48371">
    <property type="entry name" value="ARM repeat"/>
    <property type="match status" value="1"/>
</dbReference>
<dbReference type="Proteomes" id="UP000800040">
    <property type="component" value="Unassembled WGS sequence"/>
</dbReference>
<organism evidence="3 4">
    <name type="scientific">Decorospora gaudefroyi</name>
    <dbReference type="NCBI Taxonomy" id="184978"/>
    <lineage>
        <taxon>Eukaryota</taxon>
        <taxon>Fungi</taxon>
        <taxon>Dikarya</taxon>
        <taxon>Ascomycota</taxon>
        <taxon>Pezizomycotina</taxon>
        <taxon>Dothideomycetes</taxon>
        <taxon>Pleosporomycetidae</taxon>
        <taxon>Pleosporales</taxon>
        <taxon>Pleosporineae</taxon>
        <taxon>Pleosporaceae</taxon>
        <taxon>Decorospora</taxon>
    </lineage>
</organism>
<dbReference type="OrthoDB" id="39591at2759"/>
<dbReference type="InterPro" id="IPR019451">
    <property type="entry name" value="Rtp1_C1"/>
</dbReference>
<dbReference type="Pfam" id="PF10363">
    <property type="entry name" value="RTP1_C1"/>
    <property type="match status" value="1"/>
</dbReference>
<dbReference type="InterPro" id="IPR016024">
    <property type="entry name" value="ARM-type_fold"/>
</dbReference>
<evidence type="ECO:0000256" key="1">
    <source>
        <dbReference type="ARBA" id="ARBA00005724"/>
    </source>
</evidence>
<feature type="domain" description="RNA polymerase II assembly factor Rtp1 C-terminal" evidence="2">
    <location>
        <begin position="687"/>
        <end position="811"/>
    </location>
</feature>
<dbReference type="AlphaFoldDB" id="A0A6A5K8T8"/>
<evidence type="ECO:0000313" key="4">
    <source>
        <dbReference type="Proteomes" id="UP000800040"/>
    </source>
</evidence>
<comment type="similarity">
    <text evidence="1">Belongs to the Tango6 family.</text>
</comment>
<reference evidence="3" key="1">
    <citation type="submission" date="2020-01" db="EMBL/GenBank/DDBJ databases">
        <authorList>
            <consortium name="DOE Joint Genome Institute"/>
            <person name="Haridas S."/>
            <person name="Albert R."/>
            <person name="Binder M."/>
            <person name="Bloem J."/>
            <person name="Labutti K."/>
            <person name="Salamov A."/>
            <person name="Andreopoulos B."/>
            <person name="Baker S.E."/>
            <person name="Barry K."/>
            <person name="Bills G."/>
            <person name="Bluhm B.H."/>
            <person name="Cannon C."/>
            <person name="Castanera R."/>
            <person name="Culley D.E."/>
            <person name="Daum C."/>
            <person name="Ezra D."/>
            <person name="Gonzalez J.B."/>
            <person name="Henrissat B."/>
            <person name="Kuo A."/>
            <person name="Liang C."/>
            <person name="Lipzen A."/>
            <person name="Lutzoni F."/>
            <person name="Magnuson J."/>
            <person name="Mondo S."/>
            <person name="Nolan M."/>
            <person name="Ohm R."/>
            <person name="Pangilinan J."/>
            <person name="Park H.-J."/>
            <person name="Ramirez L."/>
            <person name="Alfaro M."/>
            <person name="Sun H."/>
            <person name="Tritt A."/>
            <person name="Yoshinaga Y."/>
            <person name="Zwiers L.-H."/>
            <person name="Turgeon B.G."/>
            <person name="Goodwin S.B."/>
            <person name="Spatafora J.W."/>
            <person name="Crous P.W."/>
            <person name="Grigoriev I.V."/>
        </authorList>
    </citation>
    <scope>NUCLEOTIDE SEQUENCE</scope>
    <source>
        <strain evidence="3">P77</strain>
    </source>
</reference>
<proteinExistence type="inferred from homology"/>
<dbReference type="EMBL" id="ML975305">
    <property type="protein sequence ID" value="KAF1834215.1"/>
    <property type="molecule type" value="Genomic_DNA"/>
</dbReference>
<name>A0A6A5K8T8_9PLEO</name>